<keyword evidence="4" id="KW-0732">Signal</keyword>
<dbReference type="Proteomes" id="UP000628448">
    <property type="component" value="Unassembled WGS sequence"/>
</dbReference>
<dbReference type="InterPro" id="IPR051909">
    <property type="entry name" value="MFP_Cation_Efflux"/>
</dbReference>
<dbReference type="PROSITE" id="PS51257">
    <property type="entry name" value="PROKAR_LIPOPROTEIN"/>
    <property type="match status" value="1"/>
</dbReference>
<feature type="coiled-coil region" evidence="3">
    <location>
        <begin position="102"/>
        <end position="160"/>
    </location>
</feature>
<feature type="domain" description="Multidrug resistance protein MdtA-like C-terminal permuted SH3" evidence="6">
    <location>
        <begin position="292"/>
        <end position="347"/>
    </location>
</feature>
<protein>
    <submittedName>
        <fullName evidence="8">Efflux RND transporter periplasmic adaptor subunit</fullName>
    </submittedName>
</protein>
<proteinExistence type="inferred from homology"/>
<dbReference type="Gene3D" id="2.40.420.20">
    <property type="match status" value="1"/>
</dbReference>
<dbReference type="Pfam" id="PF25967">
    <property type="entry name" value="RND-MFP_C"/>
    <property type="match status" value="1"/>
</dbReference>
<dbReference type="Pfam" id="PF25954">
    <property type="entry name" value="Beta-barrel_RND_2"/>
    <property type="match status" value="1"/>
</dbReference>
<feature type="domain" description="CzcB-like barrel-sandwich hybrid" evidence="7">
    <location>
        <begin position="66"/>
        <end position="205"/>
    </location>
</feature>
<dbReference type="FunFam" id="2.40.30.170:FF:000010">
    <property type="entry name" value="Efflux RND transporter periplasmic adaptor subunit"/>
    <property type="match status" value="1"/>
</dbReference>
<dbReference type="GO" id="GO:0030313">
    <property type="term" value="C:cell envelope"/>
    <property type="evidence" value="ECO:0007669"/>
    <property type="project" value="TreeGrafter"/>
</dbReference>
<feature type="signal peptide" evidence="4">
    <location>
        <begin position="1"/>
        <end position="19"/>
    </location>
</feature>
<dbReference type="Gene3D" id="2.40.30.170">
    <property type="match status" value="1"/>
</dbReference>
<dbReference type="InterPro" id="IPR058627">
    <property type="entry name" value="MdtA-like_C"/>
</dbReference>
<dbReference type="GO" id="GO:0015679">
    <property type="term" value="P:plasma membrane copper ion transport"/>
    <property type="evidence" value="ECO:0007669"/>
    <property type="project" value="TreeGrafter"/>
</dbReference>
<dbReference type="InterPro" id="IPR006143">
    <property type="entry name" value="RND_pump_MFP"/>
</dbReference>
<name>A0A931MDJ7_9BACT</name>
<evidence type="ECO:0000256" key="3">
    <source>
        <dbReference type="SAM" id="Coils"/>
    </source>
</evidence>
<sequence length="358" mass="39445">MKLLIIPVMLMVITACNHAKPEAVPGAAFVLTDTMLAKTVFARATSDTVTTELKLYGKIAADNNRLSQVYPVVGGNVIQVNAELGDFVKQGQTLAVIRSSEVAGYENERLDANSDVALAEKNLQVAKDLFAGKLNSEKDVVAAEKELEKSKAEQQRINEVYNIYHLKPGALYNVTAPISGFVINKNITPNELITSGNISNLFSIAQINEVWVLANVNESDIASIQQGMSATVKTISYPDRVFKGKVDRIFNILDPDTKAMTVRIRIANDDLALKPEMSATVSLQFNENRKMIAVPSAAIIFDKSKNWVMVYKDRSHIETRQVEIYKQVGDTVYISTGIAEGEQVVTQNQLLMYDALND</sequence>
<dbReference type="GO" id="GO:0060003">
    <property type="term" value="P:copper ion export"/>
    <property type="evidence" value="ECO:0007669"/>
    <property type="project" value="TreeGrafter"/>
</dbReference>
<reference evidence="8" key="1">
    <citation type="submission" date="2020-11" db="EMBL/GenBank/DDBJ databases">
        <title>Bacterial whole genome sequence for Panacibacter sp. DH6.</title>
        <authorList>
            <person name="Le V."/>
            <person name="Ko S."/>
            <person name="Ahn C.-Y."/>
            <person name="Oh H.-M."/>
        </authorList>
    </citation>
    <scope>NUCLEOTIDE SEQUENCE</scope>
    <source>
        <strain evidence="8">DH6</strain>
    </source>
</reference>
<dbReference type="RefSeq" id="WP_196992718.1">
    <property type="nucleotide sequence ID" value="NZ_JADWYR010000003.1"/>
</dbReference>
<keyword evidence="3" id="KW-0175">Coiled coil</keyword>
<dbReference type="GO" id="GO:0022857">
    <property type="term" value="F:transmembrane transporter activity"/>
    <property type="evidence" value="ECO:0007669"/>
    <property type="project" value="InterPro"/>
</dbReference>
<dbReference type="Gene3D" id="2.40.50.100">
    <property type="match status" value="1"/>
</dbReference>
<accession>A0A931MDJ7</accession>
<gene>
    <name evidence="8" type="ORF">I5907_20485</name>
</gene>
<dbReference type="PANTHER" id="PTHR30097:SF4">
    <property type="entry name" value="SLR6042 PROTEIN"/>
    <property type="match status" value="1"/>
</dbReference>
<dbReference type="InterPro" id="IPR058647">
    <property type="entry name" value="BSH_CzcB-like"/>
</dbReference>
<comment type="similarity">
    <text evidence="1">Belongs to the membrane fusion protein (MFP) (TC 8.A.1) family.</text>
</comment>
<evidence type="ECO:0000313" key="9">
    <source>
        <dbReference type="Proteomes" id="UP000628448"/>
    </source>
</evidence>
<evidence type="ECO:0000259" key="5">
    <source>
        <dbReference type="Pfam" id="PF25954"/>
    </source>
</evidence>
<keyword evidence="2" id="KW-0813">Transport</keyword>
<dbReference type="NCBIfam" id="TIGR01730">
    <property type="entry name" value="RND_mfp"/>
    <property type="match status" value="1"/>
</dbReference>
<evidence type="ECO:0000256" key="2">
    <source>
        <dbReference type="ARBA" id="ARBA00022448"/>
    </source>
</evidence>
<dbReference type="SUPFAM" id="SSF111369">
    <property type="entry name" value="HlyD-like secretion proteins"/>
    <property type="match status" value="1"/>
</dbReference>
<dbReference type="GO" id="GO:0016020">
    <property type="term" value="C:membrane"/>
    <property type="evidence" value="ECO:0007669"/>
    <property type="project" value="InterPro"/>
</dbReference>
<comment type="caution">
    <text evidence="8">The sequence shown here is derived from an EMBL/GenBank/DDBJ whole genome shotgun (WGS) entry which is preliminary data.</text>
</comment>
<keyword evidence="9" id="KW-1185">Reference proteome</keyword>
<organism evidence="8 9">
    <name type="scientific">Panacibacter microcysteis</name>
    <dbReference type="NCBI Taxonomy" id="2793269"/>
    <lineage>
        <taxon>Bacteria</taxon>
        <taxon>Pseudomonadati</taxon>
        <taxon>Bacteroidota</taxon>
        <taxon>Chitinophagia</taxon>
        <taxon>Chitinophagales</taxon>
        <taxon>Chitinophagaceae</taxon>
        <taxon>Panacibacter</taxon>
    </lineage>
</organism>
<dbReference type="EMBL" id="JADWYR010000003">
    <property type="protein sequence ID" value="MBG9378622.1"/>
    <property type="molecule type" value="Genomic_DNA"/>
</dbReference>
<evidence type="ECO:0000313" key="8">
    <source>
        <dbReference type="EMBL" id="MBG9378622.1"/>
    </source>
</evidence>
<evidence type="ECO:0000259" key="6">
    <source>
        <dbReference type="Pfam" id="PF25967"/>
    </source>
</evidence>
<evidence type="ECO:0000259" key="7">
    <source>
        <dbReference type="Pfam" id="PF25973"/>
    </source>
</evidence>
<dbReference type="AlphaFoldDB" id="A0A931MDJ7"/>
<evidence type="ECO:0000256" key="1">
    <source>
        <dbReference type="ARBA" id="ARBA00009477"/>
    </source>
</evidence>
<feature type="chain" id="PRO_5037392090" evidence="4">
    <location>
        <begin position="20"/>
        <end position="358"/>
    </location>
</feature>
<dbReference type="InterPro" id="IPR058792">
    <property type="entry name" value="Beta-barrel_RND_2"/>
</dbReference>
<evidence type="ECO:0000256" key="4">
    <source>
        <dbReference type="SAM" id="SignalP"/>
    </source>
</evidence>
<dbReference type="Pfam" id="PF25973">
    <property type="entry name" value="BSH_CzcB"/>
    <property type="match status" value="1"/>
</dbReference>
<feature type="domain" description="CusB-like beta-barrel" evidence="5">
    <location>
        <begin position="209"/>
        <end position="284"/>
    </location>
</feature>
<dbReference type="PANTHER" id="PTHR30097">
    <property type="entry name" value="CATION EFFLUX SYSTEM PROTEIN CUSB"/>
    <property type="match status" value="1"/>
</dbReference>